<sequence>MKHDVPKRQNQSSAMKKIRIILADDQLLIRAGIRALVETLPDYELVAECADGHEAIAASRQYQPDVILLDIAMPGPSGIEVANAVRRLDGDIRILMLSSIDRREIIDQAINAGANGYLLKDFVLSELHEALQAILSGQRYLSPRIRDTEIATTSNGGGDGKTHLTARQLEVLRLVASGKTTKEIARDLGISPKTVEFHRSCLMQRIGAHDVTGLTRFAVQNGVLC</sequence>
<evidence type="ECO:0000259" key="5">
    <source>
        <dbReference type="PROSITE" id="PS50110"/>
    </source>
</evidence>
<feature type="domain" description="Response regulatory" evidence="5">
    <location>
        <begin position="19"/>
        <end position="135"/>
    </location>
</feature>
<dbReference type="RefSeq" id="WP_275711025.1">
    <property type="nucleotide sequence ID" value="NZ_JAKLTN010000002.1"/>
</dbReference>
<evidence type="ECO:0000256" key="3">
    <source>
        <dbReference type="PROSITE-ProRule" id="PRU00169"/>
    </source>
</evidence>
<keyword evidence="2" id="KW-0238">DNA-binding</keyword>
<proteinExistence type="predicted"/>
<name>A0ABS9K3D3_9RHOO</name>
<dbReference type="InterPro" id="IPR001789">
    <property type="entry name" value="Sig_transdc_resp-reg_receiver"/>
</dbReference>
<keyword evidence="7" id="KW-1185">Reference proteome</keyword>
<dbReference type="CDD" id="cd17535">
    <property type="entry name" value="REC_NarL-like"/>
    <property type="match status" value="1"/>
</dbReference>
<dbReference type="SMART" id="SM00421">
    <property type="entry name" value="HTH_LUXR"/>
    <property type="match status" value="1"/>
</dbReference>
<organism evidence="6 7">
    <name type="scientific">Dechloromonas hankyongensis</name>
    <dbReference type="NCBI Taxonomy" id="2908002"/>
    <lineage>
        <taxon>Bacteria</taxon>
        <taxon>Pseudomonadati</taxon>
        <taxon>Pseudomonadota</taxon>
        <taxon>Betaproteobacteria</taxon>
        <taxon>Rhodocyclales</taxon>
        <taxon>Azonexaceae</taxon>
        <taxon>Dechloromonas</taxon>
    </lineage>
</organism>
<dbReference type="Pfam" id="PF00072">
    <property type="entry name" value="Response_reg"/>
    <property type="match status" value="1"/>
</dbReference>
<dbReference type="InterPro" id="IPR016032">
    <property type="entry name" value="Sig_transdc_resp-reg_C-effctor"/>
</dbReference>
<evidence type="ECO:0000313" key="6">
    <source>
        <dbReference type="EMBL" id="MCG2577693.1"/>
    </source>
</evidence>
<dbReference type="SMART" id="SM00448">
    <property type="entry name" value="REC"/>
    <property type="match status" value="1"/>
</dbReference>
<dbReference type="InterPro" id="IPR011006">
    <property type="entry name" value="CheY-like_superfamily"/>
</dbReference>
<dbReference type="Proteomes" id="UP001165384">
    <property type="component" value="Unassembled WGS sequence"/>
</dbReference>
<dbReference type="CDD" id="cd06170">
    <property type="entry name" value="LuxR_C_like"/>
    <property type="match status" value="1"/>
</dbReference>
<evidence type="ECO:0000256" key="2">
    <source>
        <dbReference type="ARBA" id="ARBA00023125"/>
    </source>
</evidence>
<evidence type="ECO:0000256" key="1">
    <source>
        <dbReference type="ARBA" id="ARBA00022553"/>
    </source>
</evidence>
<dbReference type="PANTHER" id="PTHR43214:SF43">
    <property type="entry name" value="TWO-COMPONENT RESPONSE REGULATOR"/>
    <property type="match status" value="1"/>
</dbReference>
<dbReference type="Pfam" id="PF00196">
    <property type="entry name" value="GerE"/>
    <property type="match status" value="1"/>
</dbReference>
<dbReference type="PROSITE" id="PS50110">
    <property type="entry name" value="RESPONSE_REGULATORY"/>
    <property type="match status" value="1"/>
</dbReference>
<accession>A0ABS9K3D3</accession>
<dbReference type="PROSITE" id="PS50043">
    <property type="entry name" value="HTH_LUXR_2"/>
    <property type="match status" value="1"/>
</dbReference>
<dbReference type="Gene3D" id="3.40.50.2300">
    <property type="match status" value="1"/>
</dbReference>
<dbReference type="InterPro" id="IPR058245">
    <property type="entry name" value="NreC/VraR/RcsB-like_REC"/>
</dbReference>
<dbReference type="InterPro" id="IPR039420">
    <property type="entry name" value="WalR-like"/>
</dbReference>
<dbReference type="InterPro" id="IPR000792">
    <property type="entry name" value="Tscrpt_reg_LuxR_C"/>
</dbReference>
<dbReference type="PRINTS" id="PR00038">
    <property type="entry name" value="HTHLUXR"/>
</dbReference>
<feature type="domain" description="HTH luxR-type" evidence="4">
    <location>
        <begin position="157"/>
        <end position="222"/>
    </location>
</feature>
<evidence type="ECO:0000259" key="4">
    <source>
        <dbReference type="PROSITE" id="PS50043"/>
    </source>
</evidence>
<evidence type="ECO:0000313" key="7">
    <source>
        <dbReference type="Proteomes" id="UP001165384"/>
    </source>
</evidence>
<keyword evidence="1 3" id="KW-0597">Phosphoprotein</keyword>
<comment type="caution">
    <text evidence="6">The sequence shown here is derived from an EMBL/GenBank/DDBJ whole genome shotgun (WGS) entry which is preliminary data.</text>
</comment>
<protein>
    <submittedName>
        <fullName evidence="6">Response regulator transcription factor</fullName>
    </submittedName>
</protein>
<dbReference type="SUPFAM" id="SSF46894">
    <property type="entry name" value="C-terminal effector domain of the bipartite response regulators"/>
    <property type="match status" value="1"/>
</dbReference>
<dbReference type="SUPFAM" id="SSF52172">
    <property type="entry name" value="CheY-like"/>
    <property type="match status" value="1"/>
</dbReference>
<dbReference type="EMBL" id="JAKLTN010000002">
    <property type="protein sequence ID" value="MCG2577693.1"/>
    <property type="molecule type" value="Genomic_DNA"/>
</dbReference>
<feature type="modified residue" description="4-aspartylphosphate" evidence="3">
    <location>
        <position position="70"/>
    </location>
</feature>
<dbReference type="PANTHER" id="PTHR43214">
    <property type="entry name" value="TWO-COMPONENT RESPONSE REGULATOR"/>
    <property type="match status" value="1"/>
</dbReference>
<gene>
    <name evidence="6" type="ORF">LZ012_11880</name>
</gene>
<reference evidence="6" key="1">
    <citation type="submission" date="2022-01" db="EMBL/GenBank/DDBJ databases">
        <authorList>
            <person name="Jo J.-H."/>
            <person name="Im W.-T."/>
        </authorList>
    </citation>
    <scope>NUCLEOTIDE SEQUENCE</scope>
    <source>
        <strain evidence="6">XY25</strain>
    </source>
</reference>